<dbReference type="EMBL" id="AP019735">
    <property type="protein sequence ID" value="BBL04709.1"/>
    <property type="molecule type" value="Genomic_DNA"/>
</dbReference>
<feature type="domain" description="Type IX secretion system protein PorV" evidence="2">
    <location>
        <begin position="25"/>
        <end position="241"/>
    </location>
</feature>
<dbReference type="RefSeq" id="WP_141413074.1">
    <property type="nucleotide sequence ID" value="NZ_AP019735.1"/>
</dbReference>
<keyword evidence="4" id="KW-1185">Reference proteome</keyword>
<dbReference type="OrthoDB" id="9758448at2"/>
<evidence type="ECO:0000259" key="2">
    <source>
        <dbReference type="Pfam" id="PF19572"/>
    </source>
</evidence>
<evidence type="ECO:0000256" key="1">
    <source>
        <dbReference type="SAM" id="SignalP"/>
    </source>
</evidence>
<evidence type="ECO:0000313" key="3">
    <source>
        <dbReference type="EMBL" id="BBL04709.1"/>
    </source>
</evidence>
<reference evidence="4" key="1">
    <citation type="submission" date="2019-06" db="EMBL/GenBank/DDBJ databases">
        <title>Alistipes onderdonkii subsp. vulgaris subsp. nov., Alistipes dispar sp. nov. and Alistipes communis sp. nov., isolated from human faeces, and creation of Alistipes onderdonkii subsp. onderdonkii subsp. nov.</title>
        <authorList>
            <person name="Sakamoto M."/>
            <person name="Ikeyama N."/>
            <person name="Ogata Y."/>
            <person name="Suda W."/>
            <person name="Iino T."/>
            <person name="Hattori M."/>
            <person name="Ohkuma M."/>
        </authorList>
    </citation>
    <scope>NUCLEOTIDE SEQUENCE [LARGE SCALE GENOMIC DNA]</scope>
    <source>
        <strain evidence="4">5CBH24</strain>
    </source>
</reference>
<evidence type="ECO:0000313" key="4">
    <source>
        <dbReference type="Proteomes" id="UP000318946"/>
    </source>
</evidence>
<dbReference type="GeneID" id="78342740"/>
<dbReference type="Pfam" id="PF19572">
    <property type="entry name" value="PorV"/>
    <property type="match status" value="1"/>
</dbReference>
<dbReference type="Proteomes" id="UP000318946">
    <property type="component" value="Chromosome"/>
</dbReference>
<dbReference type="KEGG" id="acou:A5CBH24_20220"/>
<feature type="signal peptide" evidence="1">
    <location>
        <begin position="1"/>
        <end position="23"/>
    </location>
</feature>
<gene>
    <name evidence="3" type="ORF">A5CBH24_20220</name>
</gene>
<accession>A0A4Y1WWV4</accession>
<proteinExistence type="predicted"/>
<name>A0A4Y1WWV4_9BACT</name>
<feature type="chain" id="PRO_5021371749" description="Type IX secretion system protein PorV domain-containing protein" evidence="1">
    <location>
        <begin position="24"/>
        <end position="318"/>
    </location>
</feature>
<dbReference type="Gene3D" id="2.40.160.60">
    <property type="entry name" value="Outer membrane protein transport protein (OMPP1/FadL/TodX)"/>
    <property type="match status" value="1"/>
</dbReference>
<protein>
    <recommendedName>
        <fullName evidence="2">Type IX secretion system protein PorV domain-containing protein</fullName>
    </recommendedName>
</protein>
<keyword evidence="1" id="KW-0732">Signal</keyword>
<sequence length="318" mass="34103">MQSFFRNILIAAALLAVPLAGTAQNAAAFLSVVPDARSAAMGGAGVALSADVFSALRNAAQLPFSEERFGAGYSYLPWMRDLTPRTALHTAAVYFKPDGKQAVSASFRYFSQYGSERTDEEGNVLGRLEPHDMAFDVGYSRTVAEGLSVALTARYVRSEPGADDVAQTFAVDAGLFYRHAVAASHRVTFGFQAANVGGALDYGAGNRQLPWVLKAGAAAELGLSEAHGLTLTAETEYRLRPSELRAWSGSFGAEYRCFGILALRGGYRMGDRSTGEYRYGSAGAGLRWKYVAADAAYLLAGSSSPLRNTWILSVLFNW</sequence>
<dbReference type="AlphaFoldDB" id="A0A4Y1WWV4"/>
<dbReference type="InterPro" id="IPR045741">
    <property type="entry name" value="PorV"/>
</dbReference>
<dbReference type="NCBIfam" id="NF033709">
    <property type="entry name" value="PorV_fam"/>
    <property type="match status" value="1"/>
</dbReference>
<organism evidence="3 4">
    <name type="scientific">Alistipes communis</name>
    <dbReference type="NCBI Taxonomy" id="2585118"/>
    <lineage>
        <taxon>Bacteria</taxon>
        <taxon>Pseudomonadati</taxon>
        <taxon>Bacteroidota</taxon>
        <taxon>Bacteroidia</taxon>
        <taxon>Bacteroidales</taxon>
        <taxon>Rikenellaceae</taxon>
        <taxon>Alistipes</taxon>
    </lineage>
</organism>